<reference evidence="6" key="1">
    <citation type="journal article" date="2019" name="Int. J. Syst. Evol. Microbiol.">
        <title>The Global Catalogue of Microorganisms (GCM) 10K type strain sequencing project: providing services to taxonomists for standard genome sequencing and annotation.</title>
        <authorList>
            <consortium name="The Broad Institute Genomics Platform"/>
            <consortium name="The Broad Institute Genome Sequencing Center for Infectious Disease"/>
            <person name="Wu L."/>
            <person name="Ma J."/>
        </authorList>
    </citation>
    <scope>NUCLEOTIDE SEQUENCE [LARGE SCALE GENOMIC DNA]</scope>
    <source>
        <strain evidence="6">JCM 19134</strain>
    </source>
</reference>
<evidence type="ECO:0000313" key="6">
    <source>
        <dbReference type="Proteomes" id="UP001409585"/>
    </source>
</evidence>
<keyword evidence="6" id="KW-1185">Reference proteome</keyword>
<accession>A0AAV3U6E0</accession>
<keyword evidence="2" id="KW-0560">Oxidoreductase</keyword>
<protein>
    <submittedName>
        <fullName evidence="5">Thiamine pyrophosphate-dependent dehydrogenase E1 component subunit alpha</fullName>
    </submittedName>
</protein>
<dbReference type="GO" id="GO:0004739">
    <property type="term" value="F:pyruvate dehydrogenase (acetyl-transferring) activity"/>
    <property type="evidence" value="ECO:0007669"/>
    <property type="project" value="TreeGrafter"/>
</dbReference>
<dbReference type="SUPFAM" id="SSF52518">
    <property type="entry name" value="Thiamin diphosphate-binding fold (THDP-binding)"/>
    <property type="match status" value="1"/>
</dbReference>
<dbReference type="InterPro" id="IPR029061">
    <property type="entry name" value="THDP-binding"/>
</dbReference>
<comment type="cofactor">
    <cofactor evidence="1">
        <name>thiamine diphosphate</name>
        <dbReference type="ChEBI" id="CHEBI:58937"/>
    </cofactor>
</comment>
<dbReference type="Pfam" id="PF00676">
    <property type="entry name" value="E1_dh"/>
    <property type="match status" value="1"/>
</dbReference>
<comment type="caution">
    <text evidence="5">The sequence shown here is derived from an EMBL/GenBank/DDBJ whole genome shotgun (WGS) entry which is preliminary data.</text>
</comment>
<evidence type="ECO:0000256" key="1">
    <source>
        <dbReference type="ARBA" id="ARBA00001964"/>
    </source>
</evidence>
<gene>
    <name evidence="5" type="ORF">GCM10025791_36690</name>
</gene>
<dbReference type="PANTHER" id="PTHR11516:SF60">
    <property type="entry name" value="PYRUVATE DEHYDROGENASE E1 COMPONENT SUBUNIT ALPHA"/>
    <property type="match status" value="1"/>
</dbReference>
<dbReference type="InterPro" id="IPR050642">
    <property type="entry name" value="PDH_E1_Alpha_Subunit"/>
</dbReference>
<dbReference type="EMBL" id="BAABLX010000029">
    <property type="protein sequence ID" value="GAA4952592.1"/>
    <property type="molecule type" value="Genomic_DNA"/>
</dbReference>
<sequence length="323" mass="34696">MPYQTDFLLRVYRVMKTIREFEERCIKEFEAGTIPGFVHASNGQEAVAVAACIDLSDKDIIGSTHRGHGHCIAKGCDVSGMMQEIMGRATGLCKGKGGSMHIADFDKGMIGANAIVGGGPPLCNGAALGAKTRGTKDIALSFSGDGSANQGTVLEALNLAVVLKLPHVFMFENNGYAEGTSANYALGCDSLAERNRSFGMPSVCVDGNDFFAVYEACKEAIARARNGEGPTAIEATTVRFDGHFIGDPQLYRGDGEVKAARKEQDCLQFFQARVLKEKWLSQEQMDTIDAEVMELIEQAVQDGLSAPKPNPATDLLADVYCTY</sequence>
<dbReference type="AlphaFoldDB" id="A0AAV3U6E0"/>
<dbReference type="Gene3D" id="3.40.50.970">
    <property type="match status" value="1"/>
</dbReference>
<feature type="domain" description="Dehydrogenase E1 component" evidence="4">
    <location>
        <begin position="15"/>
        <end position="311"/>
    </location>
</feature>
<organism evidence="5 6">
    <name type="scientific">Halioxenophilus aromaticivorans</name>
    <dbReference type="NCBI Taxonomy" id="1306992"/>
    <lineage>
        <taxon>Bacteria</taxon>
        <taxon>Pseudomonadati</taxon>
        <taxon>Pseudomonadota</taxon>
        <taxon>Gammaproteobacteria</taxon>
        <taxon>Alteromonadales</taxon>
        <taxon>Alteromonadaceae</taxon>
        <taxon>Halioxenophilus</taxon>
    </lineage>
</organism>
<dbReference type="Proteomes" id="UP001409585">
    <property type="component" value="Unassembled WGS sequence"/>
</dbReference>
<evidence type="ECO:0000256" key="2">
    <source>
        <dbReference type="ARBA" id="ARBA00023002"/>
    </source>
</evidence>
<dbReference type="CDD" id="cd02000">
    <property type="entry name" value="TPP_E1_PDC_ADC_BCADC"/>
    <property type="match status" value="1"/>
</dbReference>
<keyword evidence="3" id="KW-0786">Thiamine pyrophosphate</keyword>
<proteinExistence type="predicted"/>
<dbReference type="InterPro" id="IPR001017">
    <property type="entry name" value="DH_E1"/>
</dbReference>
<evidence type="ECO:0000313" key="5">
    <source>
        <dbReference type="EMBL" id="GAA4952592.1"/>
    </source>
</evidence>
<evidence type="ECO:0000256" key="3">
    <source>
        <dbReference type="ARBA" id="ARBA00023052"/>
    </source>
</evidence>
<evidence type="ECO:0000259" key="4">
    <source>
        <dbReference type="Pfam" id="PF00676"/>
    </source>
</evidence>
<dbReference type="PANTHER" id="PTHR11516">
    <property type="entry name" value="PYRUVATE DEHYDROGENASE E1 COMPONENT, ALPHA SUBUNIT BACTERIAL AND ORGANELLAR"/>
    <property type="match status" value="1"/>
</dbReference>
<dbReference type="RefSeq" id="WP_345425898.1">
    <property type="nucleotide sequence ID" value="NZ_AP031496.1"/>
</dbReference>
<name>A0AAV3U6E0_9ALTE</name>
<dbReference type="GO" id="GO:0006086">
    <property type="term" value="P:pyruvate decarboxylation to acetyl-CoA"/>
    <property type="evidence" value="ECO:0007669"/>
    <property type="project" value="TreeGrafter"/>
</dbReference>